<feature type="domain" description="AB hydrolase-1" evidence="8">
    <location>
        <begin position="89"/>
        <end position="389"/>
    </location>
</feature>
<keyword evidence="3 6" id="KW-0442">Lipid degradation</keyword>
<evidence type="ECO:0000256" key="2">
    <source>
        <dbReference type="ARBA" id="ARBA00022729"/>
    </source>
</evidence>
<dbReference type="AlphaFoldDB" id="A0A6J0U860"/>
<feature type="active site" description="Nucleophile" evidence="7">
    <location>
        <position position="183"/>
    </location>
</feature>
<evidence type="ECO:0000313" key="9">
    <source>
        <dbReference type="Proteomes" id="UP001652642"/>
    </source>
</evidence>
<gene>
    <name evidence="10" type="primary">LOC110083125</name>
</gene>
<reference evidence="10" key="1">
    <citation type="submission" date="2025-08" db="UniProtKB">
        <authorList>
            <consortium name="RefSeq"/>
        </authorList>
    </citation>
    <scope>IDENTIFICATION</scope>
</reference>
<keyword evidence="2" id="KW-0732">Signal</keyword>
<dbReference type="GO" id="GO:0016042">
    <property type="term" value="P:lipid catabolic process"/>
    <property type="evidence" value="ECO:0007669"/>
    <property type="project" value="UniProtKB-KW"/>
</dbReference>
<evidence type="ECO:0000256" key="4">
    <source>
        <dbReference type="ARBA" id="ARBA00023098"/>
    </source>
</evidence>
<sequence>MDYCIKLPRNRMWPFIVAVYLFQGLVDSKEPIRTKRAMDPEAFMNIHELITHKGYPSEEHKVVTEDGYILSINRIPFGVKNQGNTVLRPVVFLQHGLLGDGSHWVTNMAHNSLGFILADAGYDVWIGNSRENTWSRSHKNLSASQEEFWSFSFDEMAKYDLPAMLNFILQKTGQQQLYYVGYSQGAAIAFIAFSTMPELAQRIKLFFALAPVTRIKYARSPAIKLLSLPDRLLRGLLGKKEFFPHNRYFKKIISLFCSRRLLTSICGNVFFLLSGYNIENINMSRVHVYIARTPAGTSAQNILHWSQVFHCALFKGFDWGDEIKNKEKHNQFTPPLYKVEDMNVPTAVWSGGKDLLSDPNDVAILLPQIKKLVLHKSVPEWAHVDFIWGLDAPQRMYNEMLELMRQNPANMPGLSKEFPTTGKTS</sequence>
<dbReference type="KEGG" id="pvt:110083125"/>
<evidence type="ECO:0000256" key="6">
    <source>
        <dbReference type="PIRNR" id="PIRNR000862"/>
    </source>
</evidence>
<dbReference type="InterPro" id="IPR025483">
    <property type="entry name" value="Lipase_euk"/>
</dbReference>
<comment type="similarity">
    <text evidence="1 6">Belongs to the AB hydrolase superfamily. Lipase family.</text>
</comment>
<keyword evidence="4" id="KW-0443">Lipid metabolism</keyword>
<name>A0A6J0U860_9SAUR</name>
<evidence type="ECO:0000256" key="5">
    <source>
        <dbReference type="ARBA" id="ARBA00023180"/>
    </source>
</evidence>
<organism evidence="9 10">
    <name type="scientific">Pogona vitticeps</name>
    <name type="common">central bearded dragon</name>
    <dbReference type="NCBI Taxonomy" id="103695"/>
    <lineage>
        <taxon>Eukaryota</taxon>
        <taxon>Metazoa</taxon>
        <taxon>Chordata</taxon>
        <taxon>Craniata</taxon>
        <taxon>Vertebrata</taxon>
        <taxon>Euteleostomi</taxon>
        <taxon>Lepidosauria</taxon>
        <taxon>Squamata</taxon>
        <taxon>Bifurcata</taxon>
        <taxon>Unidentata</taxon>
        <taxon>Episquamata</taxon>
        <taxon>Toxicofera</taxon>
        <taxon>Iguania</taxon>
        <taxon>Acrodonta</taxon>
        <taxon>Agamidae</taxon>
        <taxon>Amphibolurinae</taxon>
        <taxon>Pogona</taxon>
    </lineage>
</organism>
<evidence type="ECO:0000313" key="10">
    <source>
        <dbReference type="RefSeq" id="XP_020656966.2"/>
    </source>
</evidence>
<dbReference type="GeneID" id="110083125"/>
<dbReference type="InterPro" id="IPR029058">
    <property type="entry name" value="AB_hydrolase_fold"/>
</dbReference>
<dbReference type="Gene3D" id="3.40.50.1820">
    <property type="entry name" value="alpha/beta hydrolase"/>
    <property type="match status" value="1"/>
</dbReference>
<dbReference type="PANTHER" id="PTHR11005">
    <property type="entry name" value="LYSOSOMAL ACID LIPASE-RELATED"/>
    <property type="match status" value="1"/>
</dbReference>
<evidence type="ECO:0000256" key="3">
    <source>
        <dbReference type="ARBA" id="ARBA00022963"/>
    </source>
</evidence>
<dbReference type="Proteomes" id="UP001652642">
    <property type="component" value="Chromosome 3"/>
</dbReference>
<evidence type="ECO:0000259" key="8">
    <source>
        <dbReference type="Pfam" id="PF00561"/>
    </source>
</evidence>
<dbReference type="GO" id="GO:0016788">
    <property type="term" value="F:hydrolase activity, acting on ester bonds"/>
    <property type="evidence" value="ECO:0007669"/>
    <property type="project" value="InterPro"/>
</dbReference>
<feature type="active site" description="Charge relay system" evidence="7">
    <location>
        <position position="383"/>
    </location>
</feature>
<dbReference type="InParanoid" id="A0A6J0U860"/>
<keyword evidence="9" id="KW-1185">Reference proteome</keyword>
<dbReference type="PIRSF" id="PIRSF000862">
    <property type="entry name" value="Steryl_ester_lip"/>
    <property type="match status" value="1"/>
</dbReference>
<proteinExistence type="inferred from homology"/>
<dbReference type="InterPro" id="IPR000073">
    <property type="entry name" value="AB_hydrolase_1"/>
</dbReference>
<keyword evidence="5" id="KW-0325">Glycoprotein</keyword>
<evidence type="ECO:0000256" key="7">
    <source>
        <dbReference type="PIRSR" id="PIRSR000862-1"/>
    </source>
</evidence>
<dbReference type="OrthoDB" id="9974421at2759"/>
<feature type="active site" description="Charge relay system" evidence="7">
    <location>
        <position position="354"/>
    </location>
</feature>
<evidence type="ECO:0000256" key="1">
    <source>
        <dbReference type="ARBA" id="ARBA00010701"/>
    </source>
</evidence>
<accession>A0A6J0U860</accession>
<dbReference type="SUPFAM" id="SSF53474">
    <property type="entry name" value="alpha/beta-Hydrolases"/>
    <property type="match status" value="1"/>
</dbReference>
<dbReference type="Pfam" id="PF00561">
    <property type="entry name" value="Abhydrolase_1"/>
    <property type="match status" value="1"/>
</dbReference>
<dbReference type="RefSeq" id="XP_020656966.2">
    <property type="nucleotide sequence ID" value="XM_020801307.2"/>
</dbReference>
<keyword evidence="6" id="KW-0378">Hydrolase</keyword>
<protein>
    <recommendedName>
        <fullName evidence="6">Lipase</fullName>
    </recommendedName>
</protein>